<dbReference type="RefSeq" id="WP_052209495.1">
    <property type="nucleotide sequence ID" value="NZ_JAAVUN010000020.1"/>
</dbReference>
<reference evidence="2 3" key="1">
    <citation type="submission" date="2020-02" db="EMBL/GenBank/DDBJ databases">
        <authorList>
            <person name="Sun Q."/>
        </authorList>
    </citation>
    <scope>NUCLEOTIDE SEQUENCE [LARGE SCALE GENOMIC DNA]</scope>
    <source>
        <strain evidence="2 3">YIM 13062</strain>
    </source>
</reference>
<dbReference type="AlphaFoldDB" id="A0A846U9S0"/>
<name>A0A846U9S0_9MICC</name>
<feature type="transmembrane region" description="Helical" evidence="1">
    <location>
        <begin position="105"/>
        <end position="126"/>
    </location>
</feature>
<dbReference type="SUPFAM" id="SSF48317">
    <property type="entry name" value="Acid phosphatase/Vanadium-dependent haloperoxidase"/>
    <property type="match status" value="1"/>
</dbReference>
<proteinExistence type="predicted"/>
<dbReference type="Proteomes" id="UP000521379">
    <property type="component" value="Unassembled WGS sequence"/>
</dbReference>
<accession>A0A846U9S0</accession>
<dbReference type="EMBL" id="JAAVUN010000020">
    <property type="protein sequence ID" value="NKE10286.1"/>
    <property type="molecule type" value="Genomic_DNA"/>
</dbReference>
<keyword evidence="1" id="KW-0812">Transmembrane</keyword>
<evidence type="ECO:0000313" key="2">
    <source>
        <dbReference type="EMBL" id="NKE10286.1"/>
    </source>
</evidence>
<feature type="transmembrane region" description="Helical" evidence="1">
    <location>
        <begin position="24"/>
        <end position="43"/>
    </location>
</feature>
<gene>
    <name evidence="2" type="ORF">GTW58_10155</name>
</gene>
<sequence length="290" mass="30116">MSSPAQNTSPSPDRTTWRLPQLEHWVIIPLIVILAIGTVGRIISFTPQVGAAESQVLAALEPVRSSMMLAAANFVHGAFSAPMIFAVIAALTAWLVVIRRSARDAAGFAVIAVVASTVCFMTQQIVSRPAPVIPGETLTAAETASSMPAGAVCGAVVITLALLVTARHHAKATLLLAIGGGVTLLVAAATLVGSSAYLLDVLAAAPVAWAGIALGCGVANRAVPAMAQTFGWDLNQSERKLNYRSPDRSVAYAQTHQPAPQTTADLSVTARDYDDGPVTEEIPVIRHNAA</sequence>
<dbReference type="InterPro" id="IPR036938">
    <property type="entry name" value="PAP2/HPO_sf"/>
</dbReference>
<organism evidence="2 3">
    <name type="scientific">Kocuria subflava</name>
    <dbReference type="NCBI Taxonomy" id="1736139"/>
    <lineage>
        <taxon>Bacteria</taxon>
        <taxon>Bacillati</taxon>
        <taxon>Actinomycetota</taxon>
        <taxon>Actinomycetes</taxon>
        <taxon>Micrococcales</taxon>
        <taxon>Micrococcaceae</taxon>
        <taxon>Kocuria</taxon>
    </lineage>
</organism>
<comment type="caution">
    <text evidence="2">The sequence shown here is derived from an EMBL/GenBank/DDBJ whole genome shotgun (WGS) entry which is preliminary data.</text>
</comment>
<keyword evidence="1" id="KW-1133">Transmembrane helix</keyword>
<keyword evidence="3" id="KW-1185">Reference proteome</keyword>
<feature type="transmembrane region" description="Helical" evidence="1">
    <location>
        <begin position="146"/>
        <end position="165"/>
    </location>
</feature>
<keyword evidence="1" id="KW-0472">Membrane</keyword>
<feature type="transmembrane region" description="Helical" evidence="1">
    <location>
        <begin position="197"/>
        <end position="219"/>
    </location>
</feature>
<feature type="transmembrane region" description="Helical" evidence="1">
    <location>
        <begin position="74"/>
        <end position="98"/>
    </location>
</feature>
<feature type="transmembrane region" description="Helical" evidence="1">
    <location>
        <begin position="172"/>
        <end position="191"/>
    </location>
</feature>
<evidence type="ECO:0000313" key="3">
    <source>
        <dbReference type="Proteomes" id="UP000521379"/>
    </source>
</evidence>
<protein>
    <submittedName>
        <fullName evidence="2">Uncharacterized protein</fullName>
    </submittedName>
</protein>
<evidence type="ECO:0000256" key="1">
    <source>
        <dbReference type="SAM" id="Phobius"/>
    </source>
</evidence>